<name>A0A1I7BG43_9FLAO</name>
<feature type="transmembrane region" description="Helical" evidence="1">
    <location>
        <begin position="413"/>
        <end position="446"/>
    </location>
</feature>
<evidence type="ECO:0000313" key="2">
    <source>
        <dbReference type="EMBL" id="SFT86169.1"/>
    </source>
</evidence>
<feature type="transmembrane region" description="Helical" evidence="1">
    <location>
        <begin position="544"/>
        <end position="563"/>
    </location>
</feature>
<feature type="transmembrane region" description="Helical" evidence="1">
    <location>
        <begin position="147"/>
        <end position="166"/>
    </location>
</feature>
<accession>A0A1I7BG43</accession>
<organism evidence="2 3">
    <name type="scientific">Lishizhenia tianjinensis</name>
    <dbReference type="NCBI Taxonomy" id="477690"/>
    <lineage>
        <taxon>Bacteria</taxon>
        <taxon>Pseudomonadati</taxon>
        <taxon>Bacteroidota</taxon>
        <taxon>Flavobacteriia</taxon>
        <taxon>Flavobacteriales</taxon>
        <taxon>Crocinitomicaceae</taxon>
        <taxon>Lishizhenia</taxon>
    </lineage>
</organism>
<feature type="transmembrane region" description="Helical" evidence="1">
    <location>
        <begin position="458"/>
        <end position="479"/>
    </location>
</feature>
<dbReference type="EMBL" id="FPAS01000005">
    <property type="protein sequence ID" value="SFT86169.1"/>
    <property type="molecule type" value="Genomic_DNA"/>
</dbReference>
<feature type="transmembrane region" description="Helical" evidence="1">
    <location>
        <begin position="61"/>
        <end position="80"/>
    </location>
</feature>
<feature type="transmembrane region" description="Helical" evidence="1">
    <location>
        <begin position="600"/>
        <end position="618"/>
    </location>
</feature>
<feature type="transmembrane region" description="Helical" evidence="1">
    <location>
        <begin position="12"/>
        <end position="33"/>
    </location>
</feature>
<feature type="transmembrane region" description="Helical" evidence="1">
    <location>
        <begin position="516"/>
        <end position="537"/>
    </location>
</feature>
<feature type="transmembrane region" description="Helical" evidence="1">
    <location>
        <begin position="116"/>
        <end position="135"/>
    </location>
</feature>
<feature type="transmembrane region" description="Helical" evidence="1">
    <location>
        <begin position="178"/>
        <end position="195"/>
    </location>
</feature>
<keyword evidence="3" id="KW-1185">Reference proteome</keyword>
<reference evidence="2 3" key="1">
    <citation type="submission" date="2016-10" db="EMBL/GenBank/DDBJ databases">
        <authorList>
            <person name="de Groot N.N."/>
        </authorList>
    </citation>
    <scope>NUCLEOTIDE SEQUENCE [LARGE SCALE GENOMIC DNA]</scope>
    <source>
        <strain evidence="2 3">CGMCC 1.7005</strain>
    </source>
</reference>
<dbReference type="RefSeq" id="WP_139230402.1">
    <property type="nucleotide sequence ID" value="NZ_FPAS01000005.1"/>
</dbReference>
<keyword evidence="1" id="KW-0812">Transmembrane</keyword>
<feature type="transmembrane region" description="Helical" evidence="1">
    <location>
        <begin position="344"/>
        <end position="363"/>
    </location>
</feature>
<feature type="transmembrane region" description="Helical" evidence="1">
    <location>
        <begin position="202"/>
        <end position="220"/>
    </location>
</feature>
<dbReference type="AlphaFoldDB" id="A0A1I7BG43"/>
<evidence type="ECO:0000256" key="1">
    <source>
        <dbReference type="SAM" id="Phobius"/>
    </source>
</evidence>
<feature type="transmembrane region" description="Helical" evidence="1">
    <location>
        <begin position="575"/>
        <end position="593"/>
    </location>
</feature>
<sequence length="935" mass="109661">MNKLSQFYKFDGYILLYSLFMSLYIMYLCTSGLDFSMTSLNELYIGEATKHAVNIGARSSIIYKSLFVFLPSFLLSYYLYSRFLRERINRNLIFLSTVGSLQILITALDIDNTKTIHLFFYVFLFISFLLSIPLNQTIKEKLAGKRLAAYNVVLCLLIIYTFQFLFPSHTWINQNTSITFISLFILFCCFPLIFGRQGYGKFQPYFISIAASPILVFLAIEFDVNDVFSFGYKKIFFTLFLTSILLLLLLKKFLKFNFPQTDTGLKYFLIPALLLFFVMSLRYTPFISTLPEFFELANPANALMNIFNYKEIPFLDFMSSHMFSEQGYGILFTLFNGYSADVSFYTYVFFNDIIGILVLYYFLNKAFNKPIYSLAFILTFPFLYYFVYPPIFLGILALFQIIKVVDKQSVKNYFFFFFLLFILILWRLDTGVATLFTSLVFLPLFIFIKRAKVIYRNLIFALLYFLGMLTILVLAAVLLRSGEYVFNNFLSALHYVKGSQAHGYAQIKNIEQHQYYIYHIFFPIIAAVASIVSVFKLRLEKNRYLLFSLFTFLLYFANIQRGLVRHGFAEQKEFYLISVFYLALTLFLIGIINKKNIKEILFYSLGFVLVLFTKFFNFHPQQTDLERSLSNSTFYQLPSLFAQQPTTRVIGQEEFAQKHYAQLKSFFDSNLSEEQSFIDFSNTPMLYFYTERKSPGYFNQNLQNTIDDKTQLHLLQELTTKEYPYVIYGHVPRNWFDKTDGIDNTIRYYLLSEYIHTNYVPRGIVQGYSIWVAKSSVEKKSKLPKDTLVDAPQNYDYGYMAGLIGTYYSLHPADYLTSSDLKSDELDDRSTRIILDEQQSNHSSVYLELNFQNASNEQHFRIEMKDSSQQNIGSFLFKTRTDIGNRYLLRLSNHYLWHSREVSEIIVKSEQNFTLEQVRLLKDSRIEDKTTTSHR</sequence>
<feature type="transmembrane region" description="Helical" evidence="1">
    <location>
        <begin position="265"/>
        <end position="283"/>
    </location>
</feature>
<proteinExistence type="predicted"/>
<keyword evidence="1" id="KW-0472">Membrane</keyword>
<evidence type="ECO:0000313" key="3">
    <source>
        <dbReference type="Proteomes" id="UP000236454"/>
    </source>
</evidence>
<gene>
    <name evidence="2" type="ORF">SAMN05216474_2809</name>
</gene>
<dbReference type="Proteomes" id="UP000236454">
    <property type="component" value="Unassembled WGS sequence"/>
</dbReference>
<protein>
    <submittedName>
        <fullName evidence="2">Uncharacterized protein</fullName>
    </submittedName>
</protein>
<keyword evidence="1" id="KW-1133">Transmembrane helix</keyword>
<dbReference type="STRING" id="477690.SAMN05216474_2809"/>
<feature type="transmembrane region" description="Helical" evidence="1">
    <location>
        <begin position="375"/>
        <end position="401"/>
    </location>
</feature>
<feature type="transmembrane region" description="Helical" evidence="1">
    <location>
        <begin position="92"/>
        <end position="110"/>
    </location>
</feature>
<feature type="transmembrane region" description="Helical" evidence="1">
    <location>
        <begin position="235"/>
        <end position="253"/>
    </location>
</feature>
<dbReference type="OrthoDB" id="1465952at2"/>